<feature type="region of interest" description="Disordered" evidence="1">
    <location>
        <begin position="99"/>
        <end position="139"/>
    </location>
</feature>
<keyword evidence="3" id="KW-1185">Reference proteome</keyword>
<name>A0ABU6QMT9_9FABA</name>
<organism evidence="2 3">
    <name type="scientific">Stylosanthes scabra</name>
    <dbReference type="NCBI Taxonomy" id="79078"/>
    <lineage>
        <taxon>Eukaryota</taxon>
        <taxon>Viridiplantae</taxon>
        <taxon>Streptophyta</taxon>
        <taxon>Embryophyta</taxon>
        <taxon>Tracheophyta</taxon>
        <taxon>Spermatophyta</taxon>
        <taxon>Magnoliopsida</taxon>
        <taxon>eudicotyledons</taxon>
        <taxon>Gunneridae</taxon>
        <taxon>Pentapetalae</taxon>
        <taxon>rosids</taxon>
        <taxon>fabids</taxon>
        <taxon>Fabales</taxon>
        <taxon>Fabaceae</taxon>
        <taxon>Papilionoideae</taxon>
        <taxon>50 kb inversion clade</taxon>
        <taxon>dalbergioids sensu lato</taxon>
        <taxon>Dalbergieae</taxon>
        <taxon>Pterocarpus clade</taxon>
        <taxon>Stylosanthes</taxon>
    </lineage>
</organism>
<dbReference type="Proteomes" id="UP001341840">
    <property type="component" value="Unassembled WGS sequence"/>
</dbReference>
<reference evidence="2 3" key="1">
    <citation type="journal article" date="2023" name="Plants (Basel)">
        <title>Bridging the Gap: Combining Genomics and Transcriptomics Approaches to Understand Stylosanthes scabra, an Orphan Legume from the Brazilian Caatinga.</title>
        <authorList>
            <person name="Ferreira-Neto J.R.C."/>
            <person name="da Silva M.D."/>
            <person name="Binneck E."/>
            <person name="de Melo N.F."/>
            <person name="da Silva R.H."/>
            <person name="de Melo A.L.T.M."/>
            <person name="Pandolfi V."/>
            <person name="Bustamante F.O."/>
            <person name="Brasileiro-Vidal A.C."/>
            <person name="Benko-Iseppon A.M."/>
        </authorList>
    </citation>
    <scope>NUCLEOTIDE SEQUENCE [LARGE SCALE GENOMIC DNA]</scope>
    <source>
        <tissue evidence="2">Leaves</tissue>
    </source>
</reference>
<dbReference type="EMBL" id="JASCZI010000726">
    <property type="protein sequence ID" value="MED6113152.1"/>
    <property type="molecule type" value="Genomic_DNA"/>
</dbReference>
<gene>
    <name evidence="2" type="ORF">PIB30_068178</name>
</gene>
<evidence type="ECO:0000313" key="3">
    <source>
        <dbReference type="Proteomes" id="UP001341840"/>
    </source>
</evidence>
<evidence type="ECO:0000256" key="1">
    <source>
        <dbReference type="SAM" id="MobiDB-lite"/>
    </source>
</evidence>
<protein>
    <submittedName>
        <fullName evidence="2">Uncharacterized protein</fullName>
    </submittedName>
</protein>
<comment type="caution">
    <text evidence="2">The sequence shown here is derived from an EMBL/GenBank/DDBJ whole genome shotgun (WGS) entry which is preliminary data.</text>
</comment>
<sequence>MLSNSKTLYSAARLMLSFFTPYAPPLRSKTCVRPMESVKMTSTVEMSGTGSGACNISIFRRGITTKGNDNNLLSLFCTNMIRHSKDSDPMMVVAKLRKDRNSKRHDYENVDPMNPRVNPVLKHDHYGWGSSRDGVPIPR</sequence>
<accession>A0ABU6QMT9</accession>
<evidence type="ECO:0000313" key="2">
    <source>
        <dbReference type="EMBL" id="MED6113152.1"/>
    </source>
</evidence>
<proteinExistence type="predicted"/>